<proteinExistence type="predicted"/>
<accession>A0A1J6J1J5</accession>
<name>A0A1J6J1J5_NICAT</name>
<protein>
    <submittedName>
        <fullName evidence="1">Uncharacterized protein</fullName>
    </submittedName>
</protein>
<dbReference type="Gramene" id="OIT04843">
    <property type="protein sequence ID" value="OIT04843"/>
    <property type="gene ID" value="A4A49_06396"/>
</dbReference>
<dbReference type="PANTHER" id="PTHR38224:SF3">
    <property type="match status" value="1"/>
</dbReference>
<organism evidence="1 2">
    <name type="scientific">Nicotiana attenuata</name>
    <name type="common">Coyote tobacco</name>
    <dbReference type="NCBI Taxonomy" id="49451"/>
    <lineage>
        <taxon>Eukaryota</taxon>
        <taxon>Viridiplantae</taxon>
        <taxon>Streptophyta</taxon>
        <taxon>Embryophyta</taxon>
        <taxon>Tracheophyta</taxon>
        <taxon>Spermatophyta</taxon>
        <taxon>Magnoliopsida</taxon>
        <taxon>eudicotyledons</taxon>
        <taxon>Gunneridae</taxon>
        <taxon>Pentapetalae</taxon>
        <taxon>asterids</taxon>
        <taxon>lamiids</taxon>
        <taxon>Solanales</taxon>
        <taxon>Solanaceae</taxon>
        <taxon>Nicotianoideae</taxon>
        <taxon>Nicotianeae</taxon>
        <taxon>Nicotiana</taxon>
    </lineage>
</organism>
<reference evidence="1" key="1">
    <citation type="submission" date="2016-11" db="EMBL/GenBank/DDBJ databases">
        <title>The genome of Nicotiana attenuata.</title>
        <authorList>
            <person name="Xu S."/>
            <person name="Brockmoeller T."/>
            <person name="Gaquerel E."/>
            <person name="Navarro A."/>
            <person name="Kuhl H."/>
            <person name="Gase K."/>
            <person name="Ling Z."/>
            <person name="Zhou W."/>
            <person name="Kreitzer C."/>
            <person name="Stanke M."/>
            <person name="Tang H."/>
            <person name="Lyons E."/>
            <person name="Pandey P."/>
            <person name="Pandey S.P."/>
            <person name="Timmermann B."/>
            <person name="Baldwin I.T."/>
        </authorList>
    </citation>
    <scope>NUCLEOTIDE SEQUENCE [LARGE SCALE GENOMIC DNA]</scope>
    <source>
        <strain evidence="1">UT</strain>
    </source>
</reference>
<dbReference type="AlphaFoldDB" id="A0A1J6J1J5"/>
<dbReference type="PANTHER" id="PTHR38224">
    <property type="entry name" value="PHLOEM SPECIFIC PROTEIN"/>
    <property type="match status" value="1"/>
</dbReference>
<comment type="caution">
    <text evidence="1">The sequence shown here is derived from an EMBL/GenBank/DDBJ whole genome shotgun (WGS) entry which is preliminary data.</text>
</comment>
<keyword evidence="2" id="KW-1185">Reference proteome</keyword>
<evidence type="ECO:0000313" key="2">
    <source>
        <dbReference type="Proteomes" id="UP000187609"/>
    </source>
</evidence>
<sequence length="138" mass="16619">MNRIPRGPYIQPNWEKSIEDYLARRTRMERMQVVESAVFEYPNAHFKIKEERASEEQCNMYRNRYNHSFPSGYHHASHSRAPEDHKKVHFVECDKTTEADRNGKYEVTEEKVDNKADSFIQRKHKTFELAKMDTFKVY</sequence>
<dbReference type="EMBL" id="MJEQ01037185">
    <property type="protein sequence ID" value="OIT04843.1"/>
    <property type="molecule type" value="Genomic_DNA"/>
</dbReference>
<evidence type="ECO:0000313" key="1">
    <source>
        <dbReference type="EMBL" id="OIT04843.1"/>
    </source>
</evidence>
<dbReference type="Proteomes" id="UP000187609">
    <property type="component" value="Unassembled WGS sequence"/>
</dbReference>
<gene>
    <name evidence="1" type="ORF">A4A49_06396</name>
</gene>